<organism evidence="3 4">
    <name type="scientific">Aspergillus coremiiformis</name>
    <dbReference type="NCBI Taxonomy" id="138285"/>
    <lineage>
        <taxon>Eukaryota</taxon>
        <taxon>Fungi</taxon>
        <taxon>Dikarya</taxon>
        <taxon>Ascomycota</taxon>
        <taxon>Pezizomycotina</taxon>
        <taxon>Eurotiomycetes</taxon>
        <taxon>Eurotiomycetidae</taxon>
        <taxon>Eurotiales</taxon>
        <taxon>Aspergillaceae</taxon>
        <taxon>Aspergillus</taxon>
        <taxon>Aspergillus subgen. Circumdati</taxon>
    </lineage>
</organism>
<dbReference type="OrthoDB" id="5090196at2759"/>
<evidence type="ECO:0000256" key="2">
    <source>
        <dbReference type="SAM" id="Phobius"/>
    </source>
</evidence>
<keyword evidence="2" id="KW-0472">Membrane</keyword>
<dbReference type="AlphaFoldDB" id="A0A5N6Z178"/>
<keyword evidence="2" id="KW-0812">Transmembrane</keyword>
<gene>
    <name evidence="3" type="ORF">BDV28DRAFT_137203</name>
</gene>
<accession>A0A5N6Z178</accession>
<keyword evidence="2" id="KW-1133">Transmembrane helix</keyword>
<reference evidence="4" key="1">
    <citation type="submission" date="2019-04" db="EMBL/GenBank/DDBJ databases">
        <title>Friends and foes A comparative genomics studyof 23 Aspergillus species from section Flavi.</title>
        <authorList>
            <consortium name="DOE Joint Genome Institute"/>
            <person name="Kjaerbolling I."/>
            <person name="Vesth T."/>
            <person name="Frisvad J.C."/>
            <person name="Nybo J.L."/>
            <person name="Theobald S."/>
            <person name="Kildgaard S."/>
            <person name="Isbrandt T."/>
            <person name="Kuo A."/>
            <person name="Sato A."/>
            <person name="Lyhne E.K."/>
            <person name="Kogle M.E."/>
            <person name="Wiebenga A."/>
            <person name="Kun R.S."/>
            <person name="Lubbers R.J."/>
            <person name="Makela M.R."/>
            <person name="Barry K."/>
            <person name="Chovatia M."/>
            <person name="Clum A."/>
            <person name="Daum C."/>
            <person name="Haridas S."/>
            <person name="He G."/>
            <person name="LaButti K."/>
            <person name="Lipzen A."/>
            <person name="Mondo S."/>
            <person name="Riley R."/>
            <person name="Salamov A."/>
            <person name="Simmons B.A."/>
            <person name="Magnuson J.K."/>
            <person name="Henrissat B."/>
            <person name="Mortensen U.H."/>
            <person name="Larsen T.O."/>
            <person name="Devries R.P."/>
            <person name="Grigoriev I.V."/>
            <person name="Machida M."/>
            <person name="Baker S.E."/>
            <person name="Andersen M.R."/>
        </authorList>
    </citation>
    <scope>NUCLEOTIDE SEQUENCE [LARGE SCALE GENOMIC DNA]</scope>
    <source>
        <strain evidence="4">CBS 553.77</strain>
    </source>
</reference>
<protein>
    <submittedName>
        <fullName evidence="3">Uncharacterized protein</fullName>
    </submittedName>
</protein>
<proteinExistence type="predicted"/>
<feature type="region of interest" description="Disordered" evidence="1">
    <location>
        <begin position="19"/>
        <end position="52"/>
    </location>
</feature>
<evidence type="ECO:0000313" key="4">
    <source>
        <dbReference type="Proteomes" id="UP000327118"/>
    </source>
</evidence>
<dbReference type="EMBL" id="ML739173">
    <property type="protein sequence ID" value="KAE8351392.1"/>
    <property type="molecule type" value="Genomic_DNA"/>
</dbReference>
<evidence type="ECO:0000256" key="1">
    <source>
        <dbReference type="SAM" id="MobiDB-lite"/>
    </source>
</evidence>
<name>A0A5N6Z178_9EURO</name>
<keyword evidence="4" id="KW-1185">Reference proteome</keyword>
<feature type="compositionally biased region" description="Polar residues" evidence="1">
    <location>
        <begin position="19"/>
        <end position="28"/>
    </location>
</feature>
<sequence>MSPGSGILRNTALSIRSGVASSFTQPVRSSFRPHRQEQHHSRPYSSPPPNVSQYDRSQYKILPLITIIGIGTGSYIFLVKSRTGVHKPKPASESP</sequence>
<feature type="transmembrane region" description="Helical" evidence="2">
    <location>
        <begin position="61"/>
        <end position="79"/>
    </location>
</feature>
<evidence type="ECO:0000313" key="3">
    <source>
        <dbReference type="EMBL" id="KAE8351392.1"/>
    </source>
</evidence>
<dbReference type="Proteomes" id="UP000327118">
    <property type="component" value="Unassembled WGS sequence"/>
</dbReference>